<dbReference type="RefSeq" id="XP_018031050.1">
    <property type="nucleotide sequence ID" value="XM_018180493.1"/>
</dbReference>
<proteinExistence type="predicted"/>
<evidence type="ECO:0000313" key="2">
    <source>
        <dbReference type="EMBL" id="OAG00685.1"/>
    </source>
</evidence>
<reference evidence="2 3" key="1">
    <citation type="submission" date="2016-05" db="EMBL/GenBank/DDBJ databases">
        <title>Comparative analysis of secretome profiles of manganese(II)-oxidizing ascomycete fungi.</title>
        <authorList>
            <consortium name="DOE Joint Genome Institute"/>
            <person name="Zeiner C.A."/>
            <person name="Purvine S.O."/>
            <person name="Zink E.M."/>
            <person name="Wu S."/>
            <person name="Pasa-Tolic L."/>
            <person name="Chaput D.L."/>
            <person name="Haridas S."/>
            <person name="Grigoriev I.V."/>
            <person name="Santelli C.M."/>
            <person name="Hansel C.M."/>
        </authorList>
    </citation>
    <scope>NUCLEOTIDE SEQUENCE [LARGE SCALE GENOMIC DNA]</scope>
    <source>
        <strain evidence="2 3">AP3s5-JAC2a</strain>
    </source>
</reference>
<organism evidence="2 3">
    <name type="scientific">Paraphaeosphaeria sporulosa</name>
    <dbReference type="NCBI Taxonomy" id="1460663"/>
    <lineage>
        <taxon>Eukaryota</taxon>
        <taxon>Fungi</taxon>
        <taxon>Dikarya</taxon>
        <taxon>Ascomycota</taxon>
        <taxon>Pezizomycotina</taxon>
        <taxon>Dothideomycetes</taxon>
        <taxon>Pleosporomycetidae</taxon>
        <taxon>Pleosporales</taxon>
        <taxon>Massarineae</taxon>
        <taxon>Didymosphaeriaceae</taxon>
        <taxon>Paraphaeosphaeria</taxon>
    </lineage>
</organism>
<keyword evidence="1" id="KW-1133">Transmembrane helix</keyword>
<keyword evidence="1" id="KW-0812">Transmembrane</keyword>
<dbReference type="Proteomes" id="UP000077069">
    <property type="component" value="Unassembled WGS sequence"/>
</dbReference>
<keyword evidence="1" id="KW-0472">Membrane</keyword>
<dbReference type="InParanoid" id="A0A177BZP2"/>
<name>A0A177BZP2_9PLEO</name>
<dbReference type="AlphaFoldDB" id="A0A177BZP2"/>
<evidence type="ECO:0000313" key="3">
    <source>
        <dbReference type="Proteomes" id="UP000077069"/>
    </source>
</evidence>
<gene>
    <name evidence="2" type="ORF">CC84DRAFT_1180663</name>
</gene>
<keyword evidence="3" id="KW-1185">Reference proteome</keyword>
<dbReference type="GeneID" id="28763979"/>
<protein>
    <submittedName>
        <fullName evidence="2">Uncharacterized protein</fullName>
    </submittedName>
</protein>
<feature type="transmembrane region" description="Helical" evidence="1">
    <location>
        <begin position="41"/>
        <end position="64"/>
    </location>
</feature>
<evidence type="ECO:0000256" key="1">
    <source>
        <dbReference type="SAM" id="Phobius"/>
    </source>
</evidence>
<dbReference type="EMBL" id="KV441559">
    <property type="protein sequence ID" value="OAG00685.1"/>
    <property type="molecule type" value="Genomic_DNA"/>
</dbReference>
<sequence>MQQSATNPAGDYSSRPYGPAALPPTLFAEHRWRQWKWRSRLLLWLSDVKLSVSVFTVVSVVVVVPAGGVVVTITVCVPAGLDDVLVLVEVRVVVLYTVTIFGFGFDHAWLQAEQIRNLDRRGNGRSKGLSQRGSGGDRGCGCAGRRGFHDFDFGRLRGCARYCICWWSSCSHGAGNGHGVGYDCGRLVCCFGQRLKLRLRDQSRRVTGTSRFAVAITVMRLQNLGSSTLDIYTTPNHSVIAYLKVQ</sequence>
<accession>A0A177BZP2</accession>
<feature type="transmembrane region" description="Helical" evidence="1">
    <location>
        <begin position="84"/>
        <end position="105"/>
    </location>
</feature>